<protein>
    <submittedName>
        <fullName evidence="1">Uncharacterized protein</fullName>
    </submittedName>
</protein>
<dbReference type="Proteomes" id="UP001054945">
    <property type="component" value="Unassembled WGS sequence"/>
</dbReference>
<keyword evidence="2" id="KW-1185">Reference proteome</keyword>
<name>A0AAV4NRP0_CAEEX</name>
<proteinExistence type="predicted"/>
<evidence type="ECO:0000313" key="1">
    <source>
        <dbReference type="EMBL" id="GIX85797.1"/>
    </source>
</evidence>
<sequence>RRHRYCIQITVENEFDLVERLSDLYSNAAKFYSLSDELAASLVQGFLAETLISRS</sequence>
<accession>A0AAV4NRP0</accession>
<gene>
    <name evidence="1" type="ORF">CEXT_132881</name>
</gene>
<dbReference type="AlphaFoldDB" id="A0AAV4NRP0"/>
<feature type="non-terminal residue" evidence="1">
    <location>
        <position position="1"/>
    </location>
</feature>
<reference evidence="1 2" key="1">
    <citation type="submission" date="2021-06" db="EMBL/GenBank/DDBJ databases">
        <title>Caerostris extrusa draft genome.</title>
        <authorList>
            <person name="Kono N."/>
            <person name="Arakawa K."/>
        </authorList>
    </citation>
    <scope>NUCLEOTIDE SEQUENCE [LARGE SCALE GENOMIC DNA]</scope>
</reference>
<dbReference type="EMBL" id="BPLR01003543">
    <property type="protein sequence ID" value="GIX85797.1"/>
    <property type="molecule type" value="Genomic_DNA"/>
</dbReference>
<comment type="caution">
    <text evidence="1">The sequence shown here is derived from an EMBL/GenBank/DDBJ whole genome shotgun (WGS) entry which is preliminary data.</text>
</comment>
<organism evidence="1 2">
    <name type="scientific">Caerostris extrusa</name>
    <name type="common">Bark spider</name>
    <name type="synonym">Caerostris bankana</name>
    <dbReference type="NCBI Taxonomy" id="172846"/>
    <lineage>
        <taxon>Eukaryota</taxon>
        <taxon>Metazoa</taxon>
        <taxon>Ecdysozoa</taxon>
        <taxon>Arthropoda</taxon>
        <taxon>Chelicerata</taxon>
        <taxon>Arachnida</taxon>
        <taxon>Araneae</taxon>
        <taxon>Araneomorphae</taxon>
        <taxon>Entelegynae</taxon>
        <taxon>Araneoidea</taxon>
        <taxon>Araneidae</taxon>
        <taxon>Caerostris</taxon>
    </lineage>
</organism>
<evidence type="ECO:0000313" key="2">
    <source>
        <dbReference type="Proteomes" id="UP001054945"/>
    </source>
</evidence>